<comment type="caution">
    <text evidence="1">The sequence shown here is derived from an EMBL/GenBank/DDBJ whole genome shotgun (WGS) entry which is preliminary data.</text>
</comment>
<gene>
    <name evidence="1" type="ORF">DL89DRAFT_264810</name>
</gene>
<dbReference type="AlphaFoldDB" id="A0A1Y1WNQ9"/>
<accession>A0A1Y1WNQ9</accession>
<keyword evidence="2" id="KW-1185">Reference proteome</keyword>
<dbReference type="GeneID" id="63803032"/>
<evidence type="ECO:0000313" key="2">
    <source>
        <dbReference type="Proteomes" id="UP000193922"/>
    </source>
</evidence>
<name>A0A1Y1WNQ9_9FUNG</name>
<evidence type="ECO:0000313" key="1">
    <source>
        <dbReference type="EMBL" id="ORX75015.1"/>
    </source>
</evidence>
<dbReference type="RefSeq" id="XP_040748226.1">
    <property type="nucleotide sequence ID" value="XM_040886384.1"/>
</dbReference>
<organism evidence="1 2">
    <name type="scientific">Linderina pennispora</name>
    <dbReference type="NCBI Taxonomy" id="61395"/>
    <lineage>
        <taxon>Eukaryota</taxon>
        <taxon>Fungi</taxon>
        <taxon>Fungi incertae sedis</taxon>
        <taxon>Zoopagomycota</taxon>
        <taxon>Kickxellomycotina</taxon>
        <taxon>Kickxellomycetes</taxon>
        <taxon>Kickxellales</taxon>
        <taxon>Kickxellaceae</taxon>
        <taxon>Linderina</taxon>
    </lineage>
</organism>
<dbReference type="Proteomes" id="UP000193922">
    <property type="component" value="Unassembled WGS sequence"/>
</dbReference>
<protein>
    <submittedName>
        <fullName evidence="1">Uncharacterized protein</fullName>
    </submittedName>
</protein>
<proteinExistence type="predicted"/>
<sequence>MPPLPPPLWHSCPLAYHPLSRAVCVAETLLSEPEPPIQRTKPPTLNSDLFLIPELAIIDASTEAPSAPHP</sequence>
<reference evidence="1 2" key="1">
    <citation type="submission" date="2016-07" db="EMBL/GenBank/DDBJ databases">
        <title>Pervasive Adenine N6-methylation of Active Genes in Fungi.</title>
        <authorList>
            <consortium name="DOE Joint Genome Institute"/>
            <person name="Mondo S.J."/>
            <person name="Dannebaum R.O."/>
            <person name="Kuo R.C."/>
            <person name="Labutti K."/>
            <person name="Haridas S."/>
            <person name="Kuo A."/>
            <person name="Salamov A."/>
            <person name="Ahrendt S.R."/>
            <person name="Lipzen A."/>
            <person name="Sullivan W."/>
            <person name="Andreopoulos W.B."/>
            <person name="Clum A."/>
            <person name="Lindquist E."/>
            <person name="Daum C."/>
            <person name="Ramamoorthy G.K."/>
            <person name="Gryganskyi A."/>
            <person name="Culley D."/>
            <person name="Magnuson J.K."/>
            <person name="James T.Y."/>
            <person name="O'Malley M.A."/>
            <person name="Stajich J.E."/>
            <person name="Spatafora J.W."/>
            <person name="Visel A."/>
            <person name="Grigoriev I.V."/>
        </authorList>
    </citation>
    <scope>NUCLEOTIDE SEQUENCE [LARGE SCALE GENOMIC DNA]</scope>
    <source>
        <strain evidence="1 2">ATCC 12442</strain>
    </source>
</reference>
<dbReference type="EMBL" id="MCFD01000001">
    <property type="protein sequence ID" value="ORX75015.1"/>
    <property type="molecule type" value="Genomic_DNA"/>
</dbReference>